<name>A0ABW3YQR8_MYCRA</name>
<comment type="caution">
    <text evidence="1">The sequence shown here is derived from an EMBL/GenBank/DDBJ whole genome shotgun (WGS) entry which is preliminary data.</text>
</comment>
<evidence type="ECO:0000313" key="2">
    <source>
        <dbReference type="Proteomes" id="UP001597173"/>
    </source>
</evidence>
<dbReference type="Pfam" id="PF14345">
    <property type="entry name" value="GDYXXLXY"/>
    <property type="match status" value="1"/>
</dbReference>
<gene>
    <name evidence="1" type="ORF">ACFQ33_03390</name>
</gene>
<accession>A0ABW3YQR8</accession>
<dbReference type="InterPro" id="IPR025833">
    <property type="entry name" value="GDYXXLXY"/>
</dbReference>
<dbReference type="EMBL" id="JBHTNF010000001">
    <property type="protein sequence ID" value="MFD1326937.1"/>
    <property type="molecule type" value="Genomic_DNA"/>
</dbReference>
<dbReference type="Proteomes" id="UP001597173">
    <property type="component" value="Unassembled WGS sequence"/>
</dbReference>
<organism evidence="1 2">
    <name type="scientific">Mycoplana ramosa</name>
    <name type="common">Mycoplana bullata</name>
    <dbReference type="NCBI Taxonomy" id="40837"/>
    <lineage>
        <taxon>Bacteria</taxon>
        <taxon>Pseudomonadati</taxon>
        <taxon>Pseudomonadota</taxon>
        <taxon>Alphaproteobacteria</taxon>
        <taxon>Hyphomicrobiales</taxon>
        <taxon>Rhizobiaceae</taxon>
        <taxon>Mycoplana</taxon>
    </lineage>
</organism>
<proteinExistence type="predicted"/>
<keyword evidence="2" id="KW-1185">Reference proteome</keyword>
<reference evidence="2" key="1">
    <citation type="journal article" date="2019" name="Int. J. Syst. Evol. Microbiol.">
        <title>The Global Catalogue of Microorganisms (GCM) 10K type strain sequencing project: providing services to taxonomists for standard genome sequencing and annotation.</title>
        <authorList>
            <consortium name="The Broad Institute Genomics Platform"/>
            <consortium name="The Broad Institute Genome Sequencing Center for Infectious Disease"/>
            <person name="Wu L."/>
            <person name="Ma J."/>
        </authorList>
    </citation>
    <scope>NUCLEOTIDE SEQUENCE [LARGE SCALE GENOMIC DNA]</scope>
    <source>
        <strain evidence="2">CCUG 55609</strain>
    </source>
</reference>
<sequence length="197" mass="21352">MSKPVSFLRISPLLAAVVAALTQTAVLGYMVESRASILRNGVDVRLKTMPVDPRDLLRGDYVTLGYAISTIGRSIIVGETPKTPGRQMMAVRLVPGADGLWSASQASFGSLPEQPGSVVVRTLPFEYHPGADGAVPETLFISYGIERYYVPEGEGRALEEGRNAQALEVDARVSSTGRMQIRQIVLDGKPVYEEPLY</sequence>
<protein>
    <submittedName>
        <fullName evidence="1">GDYXXLXY domain-containing protein</fullName>
    </submittedName>
</protein>
<evidence type="ECO:0000313" key="1">
    <source>
        <dbReference type="EMBL" id="MFD1326937.1"/>
    </source>
</evidence>
<dbReference type="RefSeq" id="WP_374837354.1">
    <property type="nucleotide sequence ID" value="NZ_JBHEEW010000004.1"/>
</dbReference>